<gene>
    <name evidence="4" type="ORF">Tci_040198</name>
</gene>
<sequence>MHHLNADIAFDLLILVHFILNPYNCFPPSIHSASARTLIDSSTLDVDPKATRWNRFIPNKVNVFIWRLMLNKLPTRVNLDMRDIDVGSLLCPICLEDLETVNHIIFSCNMAKDLWSLFAKRWEIDIPVCANAMEWFEWLGGLAITTKVRSKGRYLDVVKYEIFSRALLREGHIVSETAKPRIKHLQVFKARDGDTRDVPPMKDIPPKKDFLSPKGRERSNGVKEKQINMADVSAKANDSVDLDTTSTYTNQAPLKPQKGNLLMGGLSWLRLSV</sequence>
<feature type="region of interest" description="Disordered" evidence="1">
    <location>
        <begin position="196"/>
        <end position="225"/>
    </location>
</feature>
<dbReference type="EMBL" id="BKCJ010005707">
    <property type="protein sequence ID" value="GEU68220.1"/>
    <property type="molecule type" value="Genomic_DNA"/>
</dbReference>
<accession>A0A6L2M3Q9</accession>
<reference evidence="4" key="1">
    <citation type="journal article" date="2019" name="Sci. Rep.">
        <title>Draft genome of Tanacetum cinerariifolium, the natural source of mosquito coil.</title>
        <authorList>
            <person name="Yamashiro T."/>
            <person name="Shiraishi A."/>
            <person name="Satake H."/>
            <person name="Nakayama K."/>
        </authorList>
    </citation>
    <scope>NUCLEOTIDE SEQUENCE</scope>
</reference>
<evidence type="ECO:0000256" key="2">
    <source>
        <dbReference type="SAM" id="SignalP"/>
    </source>
</evidence>
<comment type="caution">
    <text evidence="4">The sequence shown here is derived from an EMBL/GenBank/DDBJ whole genome shotgun (WGS) entry which is preliminary data.</text>
</comment>
<keyword evidence="4" id="KW-0808">Transferase</keyword>
<proteinExistence type="predicted"/>
<name>A0A6L2M3Q9_TANCI</name>
<feature type="signal peptide" evidence="2">
    <location>
        <begin position="1"/>
        <end position="25"/>
    </location>
</feature>
<evidence type="ECO:0000256" key="1">
    <source>
        <dbReference type="SAM" id="MobiDB-lite"/>
    </source>
</evidence>
<organism evidence="4">
    <name type="scientific">Tanacetum cinerariifolium</name>
    <name type="common">Dalmatian daisy</name>
    <name type="synonym">Chrysanthemum cinerariifolium</name>
    <dbReference type="NCBI Taxonomy" id="118510"/>
    <lineage>
        <taxon>Eukaryota</taxon>
        <taxon>Viridiplantae</taxon>
        <taxon>Streptophyta</taxon>
        <taxon>Embryophyta</taxon>
        <taxon>Tracheophyta</taxon>
        <taxon>Spermatophyta</taxon>
        <taxon>Magnoliopsida</taxon>
        <taxon>eudicotyledons</taxon>
        <taxon>Gunneridae</taxon>
        <taxon>Pentapetalae</taxon>
        <taxon>asterids</taxon>
        <taxon>campanulids</taxon>
        <taxon>Asterales</taxon>
        <taxon>Asteraceae</taxon>
        <taxon>Asteroideae</taxon>
        <taxon>Anthemideae</taxon>
        <taxon>Anthemidinae</taxon>
        <taxon>Tanacetum</taxon>
    </lineage>
</organism>
<dbReference type="AlphaFoldDB" id="A0A6L2M3Q9"/>
<dbReference type="InterPro" id="IPR026960">
    <property type="entry name" value="RVT-Znf"/>
</dbReference>
<feature type="domain" description="Reverse transcriptase zinc-binding" evidence="3">
    <location>
        <begin position="38"/>
        <end position="115"/>
    </location>
</feature>
<keyword evidence="4" id="KW-0695">RNA-directed DNA polymerase</keyword>
<dbReference type="Pfam" id="PF13966">
    <property type="entry name" value="zf-RVT"/>
    <property type="match status" value="1"/>
</dbReference>
<keyword evidence="4" id="KW-0548">Nucleotidyltransferase</keyword>
<dbReference type="GO" id="GO:0003964">
    <property type="term" value="F:RNA-directed DNA polymerase activity"/>
    <property type="evidence" value="ECO:0007669"/>
    <property type="project" value="UniProtKB-KW"/>
</dbReference>
<keyword evidence="2" id="KW-0732">Signal</keyword>
<evidence type="ECO:0000259" key="3">
    <source>
        <dbReference type="Pfam" id="PF13966"/>
    </source>
</evidence>
<feature type="chain" id="PRO_5027068841" evidence="2">
    <location>
        <begin position="26"/>
        <end position="273"/>
    </location>
</feature>
<protein>
    <submittedName>
        <fullName evidence="4">RNA-directed DNA polymerase, eukaryota</fullName>
    </submittedName>
</protein>
<evidence type="ECO:0000313" key="4">
    <source>
        <dbReference type="EMBL" id="GEU68220.1"/>
    </source>
</evidence>